<comment type="subunit">
    <text evidence="8">Heterotrimer of A, B and C subunits.</text>
</comment>
<dbReference type="HAMAP" id="MF_00120">
    <property type="entry name" value="GatA"/>
    <property type="match status" value="1"/>
</dbReference>
<feature type="active site" description="Charge relay system" evidence="8">
    <location>
        <position position="80"/>
    </location>
</feature>
<dbReference type="EC" id="6.3.5.7" evidence="8"/>
<dbReference type="InterPro" id="IPR000120">
    <property type="entry name" value="Amidase"/>
</dbReference>
<dbReference type="AlphaFoldDB" id="A0A8T7M8H5"/>
<evidence type="ECO:0000256" key="6">
    <source>
        <dbReference type="ARBA" id="ARBA00025295"/>
    </source>
</evidence>
<reference evidence="11" key="2">
    <citation type="journal article" date="2024" name="Nature">
        <title>Anoxygenic phototroph of the Chloroflexota uses a type I reaction centre.</title>
        <authorList>
            <person name="Tsuji J.M."/>
            <person name="Shaw N.A."/>
            <person name="Nagashima S."/>
            <person name="Venkiteswaran J.J."/>
            <person name="Schiff S.L."/>
            <person name="Watanabe T."/>
            <person name="Fukui M."/>
            <person name="Hanada S."/>
            <person name="Tank M."/>
            <person name="Neufeld J.D."/>
        </authorList>
    </citation>
    <scope>NUCLEOTIDE SEQUENCE</scope>
    <source>
        <strain evidence="11">L227-S17</strain>
    </source>
</reference>
<feature type="domain" description="Amidase" evidence="9">
    <location>
        <begin position="24"/>
        <end position="466"/>
    </location>
</feature>
<evidence type="ECO:0000256" key="2">
    <source>
        <dbReference type="ARBA" id="ARBA00022598"/>
    </source>
</evidence>
<comment type="similarity">
    <text evidence="1 8">Belongs to the amidase family. GatA subfamily.</text>
</comment>
<comment type="function">
    <text evidence="6 8">Allows the formation of correctly charged Gln-tRNA(Gln) through the transamidation of misacylated Glu-tRNA(Gln) in organisms which lack glutaminyl-tRNA synthetase. The reaction takes place in the presence of glutamine and ATP through an activated gamma-phospho-Glu-tRNA(Gln).</text>
</comment>
<evidence type="ECO:0000256" key="4">
    <source>
        <dbReference type="ARBA" id="ARBA00022840"/>
    </source>
</evidence>
<dbReference type="PROSITE" id="PS00571">
    <property type="entry name" value="AMIDASES"/>
    <property type="match status" value="1"/>
</dbReference>
<dbReference type="GO" id="GO:0006412">
    <property type="term" value="P:translation"/>
    <property type="evidence" value="ECO:0007669"/>
    <property type="project" value="UniProtKB-UniRule"/>
</dbReference>
<dbReference type="Proteomes" id="UP001431572">
    <property type="component" value="Chromosome 2"/>
</dbReference>
<evidence type="ECO:0000313" key="11">
    <source>
        <dbReference type="EMBL" id="WJW68275.1"/>
    </source>
</evidence>
<dbReference type="EMBL" id="JACATZ010000003">
    <property type="protein sequence ID" value="NWJ48341.1"/>
    <property type="molecule type" value="Genomic_DNA"/>
</dbReference>
<reference evidence="10 12" key="1">
    <citation type="submission" date="2020-06" db="EMBL/GenBank/DDBJ databases">
        <title>Anoxygenic phototrophic Chloroflexota member uses a Type I reaction center.</title>
        <authorList>
            <person name="Tsuji J.M."/>
            <person name="Shaw N.A."/>
            <person name="Nagashima S."/>
            <person name="Venkiteswaran J."/>
            <person name="Schiff S.L."/>
            <person name="Hanada S."/>
            <person name="Tank M."/>
            <person name="Neufeld J.D."/>
        </authorList>
    </citation>
    <scope>NUCLEOTIDE SEQUENCE [LARGE SCALE GENOMIC DNA]</scope>
    <source>
        <strain evidence="10">L227-S17</strain>
    </source>
</reference>
<dbReference type="GO" id="GO:0030956">
    <property type="term" value="C:glutamyl-tRNA(Gln) amidotransferase complex"/>
    <property type="evidence" value="ECO:0007669"/>
    <property type="project" value="InterPro"/>
</dbReference>
<feature type="active site" description="Acyl-ester intermediate" evidence="8">
    <location>
        <position position="179"/>
    </location>
</feature>
<dbReference type="PANTHER" id="PTHR11895:SF151">
    <property type="entry name" value="GLUTAMYL-TRNA(GLN) AMIDOTRANSFERASE SUBUNIT A"/>
    <property type="match status" value="1"/>
</dbReference>
<dbReference type="SUPFAM" id="SSF75304">
    <property type="entry name" value="Amidase signature (AS) enzymes"/>
    <property type="match status" value="1"/>
</dbReference>
<feature type="active site" description="Charge relay system" evidence="8">
    <location>
        <position position="155"/>
    </location>
</feature>
<name>A0A8T7M8H5_9CHLR</name>
<dbReference type="InterPro" id="IPR020556">
    <property type="entry name" value="Amidase_CS"/>
</dbReference>
<dbReference type="Pfam" id="PF01425">
    <property type="entry name" value="Amidase"/>
    <property type="match status" value="1"/>
</dbReference>
<evidence type="ECO:0000259" key="9">
    <source>
        <dbReference type="Pfam" id="PF01425"/>
    </source>
</evidence>
<dbReference type="EMBL" id="CP128400">
    <property type="protein sequence ID" value="WJW68275.1"/>
    <property type="molecule type" value="Genomic_DNA"/>
</dbReference>
<gene>
    <name evidence="8 10" type="primary">gatA</name>
    <name evidence="10" type="ORF">HXX08_20995</name>
    <name evidence="11" type="ORF">OZ401_003882</name>
</gene>
<evidence type="ECO:0000256" key="3">
    <source>
        <dbReference type="ARBA" id="ARBA00022741"/>
    </source>
</evidence>
<dbReference type="InterPro" id="IPR023631">
    <property type="entry name" value="Amidase_dom"/>
</dbReference>
<dbReference type="InterPro" id="IPR004412">
    <property type="entry name" value="GatA"/>
</dbReference>
<evidence type="ECO:0000256" key="7">
    <source>
        <dbReference type="ARBA" id="ARBA00047407"/>
    </source>
</evidence>
<evidence type="ECO:0000256" key="1">
    <source>
        <dbReference type="ARBA" id="ARBA00008069"/>
    </source>
</evidence>
<dbReference type="Gene3D" id="3.90.1300.10">
    <property type="entry name" value="Amidase signature (AS) domain"/>
    <property type="match status" value="1"/>
</dbReference>
<evidence type="ECO:0000256" key="5">
    <source>
        <dbReference type="ARBA" id="ARBA00022917"/>
    </source>
</evidence>
<keyword evidence="3 8" id="KW-0547">Nucleotide-binding</keyword>
<dbReference type="InterPro" id="IPR036928">
    <property type="entry name" value="AS_sf"/>
</dbReference>
<dbReference type="NCBIfam" id="TIGR00132">
    <property type="entry name" value="gatA"/>
    <property type="match status" value="1"/>
</dbReference>
<organism evidence="10 12">
    <name type="scientific">Candidatus Chlorohelix allophototropha</name>
    <dbReference type="NCBI Taxonomy" id="3003348"/>
    <lineage>
        <taxon>Bacteria</taxon>
        <taxon>Bacillati</taxon>
        <taxon>Chloroflexota</taxon>
        <taxon>Chloroflexia</taxon>
        <taxon>Candidatus Chloroheliales</taxon>
        <taxon>Candidatus Chloroheliaceae</taxon>
        <taxon>Candidatus Chlorohelix</taxon>
    </lineage>
</organism>
<dbReference type="RefSeq" id="WP_341470179.1">
    <property type="nucleotide sequence ID" value="NZ_CP128400.1"/>
</dbReference>
<keyword evidence="5 8" id="KW-0648">Protein biosynthesis</keyword>
<keyword evidence="13" id="KW-1185">Reference proteome</keyword>
<dbReference type="PANTHER" id="PTHR11895">
    <property type="entry name" value="TRANSAMIDASE"/>
    <property type="match status" value="1"/>
</dbReference>
<dbReference type="GO" id="GO:0005524">
    <property type="term" value="F:ATP binding"/>
    <property type="evidence" value="ECO:0007669"/>
    <property type="project" value="UniProtKB-KW"/>
</dbReference>
<keyword evidence="2 8" id="KW-0436">Ligase</keyword>
<proteinExistence type="inferred from homology"/>
<evidence type="ECO:0000313" key="13">
    <source>
        <dbReference type="Proteomes" id="UP001431572"/>
    </source>
</evidence>
<dbReference type="Proteomes" id="UP000521676">
    <property type="component" value="Unassembled WGS sequence"/>
</dbReference>
<accession>A0A8T7M8H5</accession>
<evidence type="ECO:0000313" key="12">
    <source>
        <dbReference type="Proteomes" id="UP000521676"/>
    </source>
</evidence>
<evidence type="ECO:0000313" key="10">
    <source>
        <dbReference type="EMBL" id="NWJ48341.1"/>
    </source>
</evidence>
<evidence type="ECO:0000256" key="8">
    <source>
        <dbReference type="HAMAP-Rule" id="MF_00120"/>
    </source>
</evidence>
<keyword evidence="4 8" id="KW-0067">ATP-binding</keyword>
<dbReference type="GO" id="GO:0050567">
    <property type="term" value="F:glutaminyl-tRNA synthase (glutamine-hydrolyzing) activity"/>
    <property type="evidence" value="ECO:0007669"/>
    <property type="project" value="UniProtKB-UniRule"/>
</dbReference>
<sequence length="486" mass="52222">MELHSLNITEAAALLRKKEITSRELTTAVIKRIEEVDGRVKAFMTLTPELALQQADAADKILQNGAKDANPLLGIPMSLKDVLSTKGIRTACGSKILENYVPIYDATVARKLYESGAVMLGKNNMDEFAMGSSTENSSYFPTRNPWNLDTVPGGSSGGSSASVAAGEGFFSVGSDTGGSIRQPAALCGVVGLKPTYGRVSRYGLIAFASSLDQLGPFTRSVADAALVMNVIAGHDPKDSTSINAPVPDYTKALVPNLNGMKLALPREYFIGGVEPGVEQAVLAAVEKMKELGATVEEVSMPHTKYAISTYYIIAPAEASANLARYDGIKYGYSDPAAVEMWDGYFKTRGHGFGPEVKRRIMIGTYALSSGYYDAYYLKAQKVRTLIRGDFDKVFEKFDAIIAPTSPSVAFKIGDKVSDPLAMYLNDIFTIPANMAGTPGMSIPCGFSNGLPVGLQILGPVLGEEKVFRVAHAYEQATEWYKQHPAL</sequence>
<comment type="catalytic activity">
    <reaction evidence="7 8">
        <text>L-glutamyl-tRNA(Gln) + L-glutamine + ATP + H2O = L-glutaminyl-tRNA(Gln) + L-glutamate + ADP + phosphate + H(+)</text>
        <dbReference type="Rhea" id="RHEA:17521"/>
        <dbReference type="Rhea" id="RHEA-COMP:9681"/>
        <dbReference type="Rhea" id="RHEA-COMP:9684"/>
        <dbReference type="ChEBI" id="CHEBI:15377"/>
        <dbReference type="ChEBI" id="CHEBI:15378"/>
        <dbReference type="ChEBI" id="CHEBI:29985"/>
        <dbReference type="ChEBI" id="CHEBI:30616"/>
        <dbReference type="ChEBI" id="CHEBI:43474"/>
        <dbReference type="ChEBI" id="CHEBI:58359"/>
        <dbReference type="ChEBI" id="CHEBI:78520"/>
        <dbReference type="ChEBI" id="CHEBI:78521"/>
        <dbReference type="ChEBI" id="CHEBI:456216"/>
        <dbReference type="EC" id="6.3.5.7"/>
    </reaction>
</comment>
<protein>
    <recommendedName>
        <fullName evidence="8">Glutamyl-tRNA(Gln) amidotransferase subunit A</fullName>
        <shortName evidence="8">Glu-ADT subunit A</shortName>
        <ecNumber evidence="8">6.3.5.7</ecNumber>
    </recommendedName>
</protein>